<evidence type="ECO:0000313" key="1">
    <source>
        <dbReference type="EMBL" id="EHC94917.1"/>
    </source>
</evidence>
<sequence length="43" mass="5032">MADRIKRNLDIQGDRIKRNLDMDIQGSCSIRPDFLNHKISFPC</sequence>
<proteinExistence type="predicted"/>
<dbReference type="EMBL" id="AFCV01000265">
    <property type="protein sequence ID" value="EHC94917.1"/>
    <property type="molecule type" value="Genomic_DNA"/>
</dbReference>
<organism evidence="1 2">
    <name type="scientific">Salmonella enterica subsp. enterica serovar Uganda str. R8-3404</name>
    <dbReference type="NCBI Taxonomy" id="913083"/>
    <lineage>
        <taxon>Bacteria</taxon>
        <taxon>Pseudomonadati</taxon>
        <taxon>Pseudomonadota</taxon>
        <taxon>Gammaproteobacteria</taxon>
        <taxon>Enterobacterales</taxon>
        <taxon>Enterobacteriaceae</taxon>
        <taxon>Salmonella</taxon>
    </lineage>
</organism>
<protein>
    <submittedName>
        <fullName evidence="1">Uncharacterized protein</fullName>
    </submittedName>
</protein>
<comment type="caution">
    <text evidence="1">The sequence shown here is derived from an EMBL/GenBank/DDBJ whole genome shotgun (WGS) entry which is preliminary data.</text>
</comment>
<gene>
    <name evidence="1" type="ORF">LTSEUGA_1056</name>
</gene>
<evidence type="ECO:0000313" key="2">
    <source>
        <dbReference type="Proteomes" id="UP000003915"/>
    </source>
</evidence>
<reference evidence="1 2" key="1">
    <citation type="journal article" date="2011" name="BMC Genomics">
        <title>Genome sequencing reveals diversification of virulence factor content and possible host adaptation in distinct subpopulations of Salmonella enterica.</title>
        <authorList>
            <person name="den Bakker H.C."/>
            <person name="Moreno Switt A.I."/>
            <person name="Govoni G."/>
            <person name="Cummings C.A."/>
            <person name="Ranieri M.L."/>
            <person name="Degoricija L."/>
            <person name="Hoelzer K."/>
            <person name="Rodriguez-Rivera L.D."/>
            <person name="Brown S."/>
            <person name="Bolchacova E."/>
            <person name="Furtado M.R."/>
            <person name="Wiedmann M."/>
        </authorList>
    </citation>
    <scope>NUCLEOTIDE SEQUENCE [LARGE SCALE GENOMIC DNA]</scope>
    <source>
        <strain evidence="1 2">R8-3404</strain>
    </source>
</reference>
<name>A0A6C8H7P0_SALET</name>
<accession>A0A6C8H7P0</accession>
<dbReference type="Proteomes" id="UP000003915">
    <property type="component" value="Unassembled WGS sequence"/>
</dbReference>
<dbReference type="AlphaFoldDB" id="A0A6C8H7P0"/>